<name>A0A7J6HRF6_CANSA</name>
<protein>
    <submittedName>
        <fullName evidence="1">Uncharacterized protein</fullName>
    </submittedName>
</protein>
<dbReference type="EMBL" id="JAATIQ010000029">
    <property type="protein sequence ID" value="KAF4397862.1"/>
    <property type="molecule type" value="Genomic_DNA"/>
</dbReference>
<organism evidence="1 2">
    <name type="scientific">Cannabis sativa</name>
    <name type="common">Hemp</name>
    <name type="synonym">Marijuana</name>
    <dbReference type="NCBI Taxonomy" id="3483"/>
    <lineage>
        <taxon>Eukaryota</taxon>
        <taxon>Viridiplantae</taxon>
        <taxon>Streptophyta</taxon>
        <taxon>Embryophyta</taxon>
        <taxon>Tracheophyta</taxon>
        <taxon>Spermatophyta</taxon>
        <taxon>Magnoliopsida</taxon>
        <taxon>eudicotyledons</taxon>
        <taxon>Gunneridae</taxon>
        <taxon>Pentapetalae</taxon>
        <taxon>rosids</taxon>
        <taxon>fabids</taxon>
        <taxon>Rosales</taxon>
        <taxon>Cannabaceae</taxon>
        <taxon>Cannabis</taxon>
    </lineage>
</organism>
<evidence type="ECO:0000313" key="2">
    <source>
        <dbReference type="Proteomes" id="UP000583929"/>
    </source>
</evidence>
<evidence type="ECO:0000313" key="1">
    <source>
        <dbReference type="EMBL" id="KAF4397862.1"/>
    </source>
</evidence>
<gene>
    <name evidence="1" type="ORF">G4B88_019583</name>
</gene>
<dbReference type="AlphaFoldDB" id="A0A7J6HRF6"/>
<dbReference type="Proteomes" id="UP000583929">
    <property type="component" value="Unassembled WGS sequence"/>
</dbReference>
<accession>A0A7J6HRF6</accession>
<feature type="non-terminal residue" evidence="1">
    <location>
        <position position="76"/>
    </location>
</feature>
<comment type="caution">
    <text evidence="1">The sequence shown here is derived from an EMBL/GenBank/DDBJ whole genome shotgun (WGS) entry which is preliminary data.</text>
</comment>
<keyword evidence="2" id="KW-1185">Reference proteome</keyword>
<proteinExistence type="predicted"/>
<reference evidence="1 2" key="1">
    <citation type="journal article" date="2020" name="bioRxiv">
        <title>Sequence and annotation of 42 cannabis genomes reveals extensive copy number variation in cannabinoid synthesis and pathogen resistance genes.</title>
        <authorList>
            <person name="Mckernan K.J."/>
            <person name="Helbert Y."/>
            <person name="Kane L.T."/>
            <person name="Ebling H."/>
            <person name="Zhang L."/>
            <person name="Liu B."/>
            <person name="Eaton Z."/>
            <person name="Mclaughlin S."/>
            <person name="Kingan S."/>
            <person name="Baybayan P."/>
            <person name="Concepcion G."/>
            <person name="Jordan M."/>
            <person name="Riva A."/>
            <person name="Barbazuk W."/>
            <person name="Harkins T."/>
        </authorList>
    </citation>
    <scope>NUCLEOTIDE SEQUENCE [LARGE SCALE GENOMIC DNA]</scope>
    <source>
        <strain evidence="2">cv. Jamaican Lion 4</strain>
        <tissue evidence="1">Leaf</tissue>
    </source>
</reference>
<sequence length="76" mass="8302">MFLYASIWDASYIAKGSWTGTYVGCDAPYHCLYKEIHVPAGTVKLVGELGALGLLSFVVCGLETLVNVDEMTQMRP</sequence>